<dbReference type="GO" id="GO:0005886">
    <property type="term" value="C:plasma membrane"/>
    <property type="evidence" value="ECO:0007669"/>
    <property type="project" value="InterPro"/>
</dbReference>
<gene>
    <name evidence="3" type="primary">SUR7</name>
    <name evidence="3" type="ORF">I7I53_06506</name>
</gene>
<organism evidence="3 4">
    <name type="scientific">Ajellomyces capsulatus (strain H88)</name>
    <name type="common">Darling's disease fungus</name>
    <name type="synonym">Histoplasma capsulatum</name>
    <dbReference type="NCBI Taxonomy" id="544711"/>
    <lineage>
        <taxon>Eukaryota</taxon>
        <taxon>Fungi</taxon>
        <taxon>Dikarya</taxon>
        <taxon>Ascomycota</taxon>
        <taxon>Pezizomycotina</taxon>
        <taxon>Eurotiomycetes</taxon>
        <taxon>Eurotiomycetidae</taxon>
        <taxon>Onygenales</taxon>
        <taxon>Ajellomycetaceae</taxon>
        <taxon>Histoplasma</taxon>
    </lineage>
</organism>
<sequence>MGAGRPLIALLGLLFTAGAFILMMLTLIGGSRNTNPLNRTWFLEADTSNIPGAPETSRWTFWGVCGVSDGKNDCHGTTAAFPLDPPSSWNFDTTDGVPPQFIGTSRYFYITRFMFAFMLIGVFWVVLSLFTGLLALCTRIGAWISAFFAVLGLIFQILTSSLMTAGYVKGRNNFSSNGQPAKVGPNAFAWMWTAVALLFLSSCLYCVSGTGRSKRRANATASGATTGHERRGFFKSHDTQRAPTDGAVDKGYA</sequence>
<dbReference type="Proteomes" id="UP000663419">
    <property type="component" value="Chromosome 2"/>
</dbReference>
<dbReference type="Pfam" id="PF06687">
    <property type="entry name" value="SUR7"/>
    <property type="match status" value="1"/>
</dbReference>
<dbReference type="GO" id="GO:0006897">
    <property type="term" value="P:endocytosis"/>
    <property type="evidence" value="ECO:0007669"/>
    <property type="project" value="TreeGrafter"/>
</dbReference>
<dbReference type="GO" id="GO:0030866">
    <property type="term" value="P:cortical actin cytoskeleton organization"/>
    <property type="evidence" value="ECO:0007669"/>
    <property type="project" value="TreeGrafter"/>
</dbReference>
<name>A0A8A1LCA4_AJEC8</name>
<dbReference type="VEuPathDB" id="FungiDB:I7I53_06506"/>
<dbReference type="PANTHER" id="PTHR36414">
    <property type="entry name" value="PROTEIN SUR7"/>
    <property type="match status" value="1"/>
</dbReference>
<feature type="transmembrane region" description="Helical" evidence="2">
    <location>
        <begin position="7"/>
        <end position="28"/>
    </location>
</feature>
<evidence type="ECO:0000313" key="3">
    <source>
        <dbReference type="EMBL" id="QSS51240.1"/>
    </source>
</evidence>
<proteinExistence type="predicted"/>
<dbReference type="InterPro" id="IPR009571">
    <property type="entry name" value="SUR7/Rim9-like_fungi"/>
</dbReference>
<feature type="transmembrane region" description="Helical" evidence="2">
    <location>
        <begin position="187"/>
        <end position="207"/>
    </location>
</feature>
<dbReference type="GO" id="GO:0045121">
    <property type="term" value="C:membrane raft"/>
    <property type="evidence" value="ECO:0007669"/>
    <property type="project" value="TreeGrafter"/>
</dbReference>
<evidence type="ECO:0000256" key="1">
    <source>
        <dbReference type="SAM" id="MobiDB-lite"/>
    </source>
</evidence>
<dbReference type="EMBL" id="CP069103">
    <property type="protein sequence ID" value="QSS51240.1"/>
    <property type="molecule type" value="Genomic_DNA"/>
</dbReference>
<reference evidence="3" key="1">
    <citation type="submission" date="2021-01" db="EMBL/GenBank/DDBJ databases">
        <title>Chromosome-level genome assembly of a human fungal pathogen reveals clustering of transcriptionally co-regulated genes.</title>
        <authorList>
            <person name="Voorhies M."/>
            <person name="Cohen S."/>
            <person name="Shea T.P."/>
            <person name="Petrus S."/>
            <person name="Munoz J.F."/>
            <person name="Poplawski S."/>
            <person name="Goldman W.E."/>
            <person name="Michael T."/>
            <person name="Cuomo C.A."/>
            <person name="Sil A."/>
            <person name="Beyhan S."/>
        </authorList>
    </citation>
    <scope>NUCLEOTIDE SEQUENCE</scope>
    <source>
        <strain evidence="3">H88</strain>
    </source>
</reference>
<feature type="compositionally biased region" description="Basic and acidic residues" evidence="1">
    <location>
        <begin position="227"/>
        <end position="240"/>
    </location>
</feature>
<evidence type="ECO:0000256" key="2">
    <source>
        <dbReference type="SAM" id="Phobius"/>
    </source>
</evidence>
<feature type="transmembrane region" description="Helical" evidence="2">
    <location>
        <begin position="113"/>
        <end position="136"/>
    </location>
</feature>
<dbReference type="GO" id="GO:0005938">
    <property type="term" value="C:cell cortex"/>
    <property type="evidence" value="ECO:0007669"/>
    <property type="project" value="TreeGrafter"/>
</dbReference>
<dbReference type="GO" id="GO:0031505">
    <property type="term" value="P:fungal-type cell wall organization"/>
    <property type="evidence" value="ECO:0007669"/>
    <property type="project" value="TreeGrafter"/>
</dbReference>
<keyword evidence="2" id="KW-0812">Transmembrane</keyword>
<protein>
    <submittedName>
        <fullName evidence="3">Actin cortical patch protein Sur7</fullName>
    </submittedName>
</protein>
<dbReference type="AlphaFoldDB" id="A0A8A1LCA4"/>
<feature type="region of interest" description="Disordered" evidence="1">
    <location>
        <begin position="217"/>
        <end position="253"/>
    </location>
</feature>
<dbReference type="PANTHER" id="PTHR36414:SF1">
    <property type="entry name" value="PROTEIN SUR7"/>
    <property type="match status" value="1"/>
</dbReference>
<keyword evidence="2" id="KW-1133">Transmembrane helix</keyword>
<feature type="transmembrane region" description="Helical" evidence="2">
    <location>
        <begin position="143"/>
        <end position="167"/>
    </location>
</feature>
<evidence type="ECO:0000313" key="4">
    <source>
        <dbReference type="Proteomes" id="UP000663419"/>
    </source>
</evidence>
<keyword evidence="2" id="KW-0472">Membrane</keyword>
<accession>A0A8A1LCA4</accession>
<dbReference type="GO" id="GO:0032185">
    <property type="term" value="P:septin cytoskeleton organization"/>
    <property type="evidence" value="ECO:0007669"/>
    <property type="project" value="TreeGrafter"/>
</dbReference>